<name>A0A976RRU6_9LACO</name>
<dbReference type="InterPro" id="IPR004821">
    <property type="entry name" value="Cyt_trans-like"/>
</dbReference>
<comment type="catalytic activity">
    <reaction evidence="8 9">
        <text>(R)-4'-phosphopantetheine + ATP + H(+) = 3'-dephospho-CoA + diphosphate</text>
        <dbReference type="Rhea" id="RHEA:19801"/>
        <dbReference type="ChEBI" id="CHEBI:15378"/>
        <dbReference type="ChEBI" id="CHEBI:30616"/>
        <dbReference type="ChEBI" id="CHEBI:33019"/>
        <dbReference type="ChEBI" id="CHEBI:57328"/>
        <dbReference type="ChEBI" id="CHEBI:61723"/>
        <dbReference type="EC" id="2.7.7.3"/>
    </reaction>
</comment>
<dbReference type="PANTHER" id="PTHR21342">
    <property type="entry name" value="PHOSPHOPANTETHEINE ADENYLYLTRANSFERASE"/>
    <property type="match status" value="1"/>
</dbReference>
<dbReference type="Gene3D" id="3.40.50.620">
    <property type="entry name" value="HUPs"/>
    <property type="match status" value="1"/>
</dbReference>
<dbReference type="PANTHER" id="PTHR21342:SF1">
    <property type="entry name" value="PHOSPHOPANTETHEINE ADENYLYLTRANSFERASE"/>
    <property type="match status" value="1"/>
</dbReference>
<evidence type="ECO:0000259" key="10">
    <source>
        <dbReference type="SMART" id="SM00764"/>
    </source>
</evidence>
<feature type="binding site" evidence="9">
    <location>
        <begin position="123"/>
        <end position="129"/>
    </location>
    <ligand>
        <name>ATP</name>
        <dbReference type="ChEBI" id="CHEBI:30616"/>
    </ligand>
</feature>
<reference evidence="11" key="1">
    <citation type="journal article" date="2022" name="Int. J. Syst. Evol. Microbiol.">
        <title>Apilactobacillus apisilvae sp. nov., Nicolia spurrieriana gen. nov. sp. nov., Bombilactobacillus folatiphilus sp. nov. and Bombilactobacillus thymidiniphilus sp. nov., four new lactic acid bacterial isolates from stingless bees Tetragonula carbonaria and Austroplebeia australis.</title>
        <authorList>
            <person name="Oliphant S.A."/>
            <person name="Watson-Haigh N.S."/>
            <person name="Sumby K.M."/>
            <person name="Gardner J."/>
            <person name="Groom S."/>
            <person name="Jiranek V."/>
        </authorList>
    </citation>
    <scope>NUCLEOTIDE SEQUENCE</scope>
    <source>
        <strain evidence="11">SGEP1_A5</strain>
    </source>
</reference>
<feature type="binding site" evidence="9">
    <location>
        <position position="87"/>
    </location>
    <ligand>
        <name>substrate</name>
    </ligand>
</feature>
<feature type="binding site" evidence="9">
    <location>
        <begin position="88"/>
        <end position="90"/>
    </location>
    <ligand>
        <name>ATP</name>
        <dbReference type="ChEBI" id="CHEBI:30616"/>
    </ligand>
</feature>
<evidence type="ECO:0000256" key="1">
    <source>
        <dbReference type="ARBA" id="ARBA00022490"/>
    </source>
</evidence>
<evidence type="ECO:0000256" key="6">
    <source>
        <dbReference type="ARBA" id="ARBA00022842"/>
    </source>
</evidence>
<comment type="subunit">
    <text evidence="9">Homohexamer.</text>
</comment>
<evidence type="ECO:0000256" key="5">
    <source>
        <dbReference type="ARBA" id="ARBA00022840"/>
    </source>
</evidence>
<dbReference type="InterPro" id="IPR001980">
    <property type="entry name" value="PPAT"/>
</dbReference>
<dbReference type="SUPFAM" id="SSF52374">
    <property type="entry name" value="Nucleotidylyl transferase"/>
    <property type="match status" value="1"/>
</dbReference>
<dbReference type="HAMAP" id="MF_00151">
    <property type="entry name" value="PPAT_bact"/>
    <property type="match status" value="1"/>
</dbReference>
<keyword evidence="3 9" id="KW-0548">Nucleotidyltransferase</keyword>
<dbReference type="CDD" id="cd02163">
    <property type="entry name" value="PPAT"/>
    <property type="match status" value="1"/>
</dbReference>
<gene>
    <name evidence="9 11" type="primary">coaD</name>
    <name evidence="11" type="ORF">MOO44_06115</name>
</gene>
<protein>
    <recommendedName>
        <fullName evidence="9">Phosphopantetheine adenylyltransferase</fullName>
        <ecNumber evidence="9">2.7.7.3</ecNumber>
    </recommendedName>
    <alternativeName>
        <fullName evidence="9">Dephospho-CoA pyrophosphorylase</fullName>
    </alternativeName>
    <alternativeName>
        <fullName evidence="9">Pantetheine-phosphate adenylyltransferase</fullName>
        <shortName evidence="9">PPAT</shortName>
    </alternativeName>
</protein>
<dbReference type="NCBIfam" id="TIGR01510">
    <property type="entry name" value="coaD_prev_kdtB"/>
    <property type="match status" value="1"/>
</dbReference>
<evidence type="ECO:0000256" key="8">
    <source>
        <dbReference type="ARBA" id="ARBA00029346"/>
    </source>
</evidence>
<accession>A0A976RRU6</accession>
<keyword evidence="6 9" id="KW-0460">Magnesium</keyword>
<feature type="binding site" evidence="9">
    <location>
        <position position="98"/>
    </location>
    <ligand>
        <name>ATP</name>
        <dbReference type="ChEBI" id="CHEBI:30616"/>
    </ligand>
</feature>
<evidence type="ECO:0000313" key="11">
    <source>
        <dbReference type="EMBL" id="UQS86466.1"/>
    </source>
</evidence>
<dbReference type="GO" id="GO:0008771">
    <property type="term" value="F:[citrate (pro-3S)-lyase] ligase activity"/>
    <property type="evidence" value="ECO:0007669"/>
    <property type="project" value="InterPro"/>
</dbReference>
<organism evidence="11 12">
    <name type="scientific">Nicoliella spurrieriana</name>
    <dbReference type="NCBI Taxonomy" id="2925830"/>
    <lineage>
        <taxon>Bacteria</taxon>
        <taxon>Bacillati</taxon>
        <taxon>Bacillota</taxon>
        <taxon>Bacilli</taxon>
        <taxon>Lactobacillales</taxon>
        <taxon>Lactobacillaceae</taxon>
        <taxon>Nicoliella</taxon>
    </lineage>
</organism>
<keyword evidence="4 9" id="KW-0547">Nucleotide-binding</keyword>
<comment type="function">
    <text evidence="9">Reversibly transfers an adenylyl group from ATP to 4'-phosphopantetheine, yielding dephospho-CoA (dPCoA) and pyrophosphate.</text>
</comment>
<dbReference type="AlphaFoldDB" id="A0A976RRU6"/>
<proteinExistence type="inferred from homology"/>
<comment type="similarity">
    <text evidence="9">Belongs to the bacterial CoaD family.</text>
</comment>
<dbReference type="InterPro" id="IPR014729">
    <property type="entry name" value="Rossmann-like_a/b/a_fold"/>
</dbReference>
<feature type="binding site" evidence="9">
    <location>
        <position position="73"/>
    </location>
    <ligand>
        <name>substrate</name>
    </ligand>
</feature>
<comment type="pathway">
    <text evidence="9">Cofactor biosynthesis; coenzyme A biosynthesis; CoA from (R)-pantothenate: step 4/5.</text>
</comment>
<sequence length="162" mass="18454">MTKAVFPGSFDPLTNGHLDIINRASRLFDHLVVVVGYNNQKKSWIDVNKRVDLIQRSVDRLTNVSVLSTTGLIVDLMEQIDAQVIIRGVRNTNDFDAEKSLANFNRQLGSDIDTVLIPTTTNFESLSSTRVRELYHFKKSVKNYVPQPVFDFINEKRGLDEK</sequence>
<keyword evidence="1 9" id="KW-0963">Cytoplasm</keyword>
<dbReference type="GO" id="GO:0005524">
    <property type="term" value="F:ATP binding"/>
    <property type="evidence" value="ECO:0007669"/>
    <property type="project" value="UniProtKB-KW"/>
</dbReference>
<evidence type="ECO:0000256" key="2">
    <source>
        <dbReference type="ARBA" id="ARBA00022679"/>
    </source>
</evidence>
<dbReference type="SMART" id="SM00764">
    <property type="entry name" value="Citrate_ly_lig"/>
    <property type="match status" value="1"/>
</dbReference>
<comment type="subcellular location">
    <subcellularLocation>
        <location evidence="9">Cytoplasm</location>
    </subcellularLocation>
</comment>
<feature type="binding site" evidence="9">
    <location>
        <begin position="9"/>
        <end position="10"/>
    </location>
    <ligand>
        <name>ATP</name>
        <dbReference type="ChEBI" id="CHEBI:30616"/>
    </ligand>
</feature>
<keyword evidence="5 9" id="KW-0067">ATP-binding</keyword>
<comment type="cofactor">
    <cofactor evidence="9">
        <name>Mg(2+)</name>
        <dbReference type="ChEBI" id="CHEBI:18420"/>
    </cofactor>
</comment>
<evidence type="ECO:0000256" key="4">
    <source>
        <dbReference type="ARBA" id="ARBA00022741"/>
    </source>
</evidence>
<dbReference type="KEGG" id="lbe:MOO44_06115"/>
<dbReference type="Pfam" id="PF01467">
    <property type="entry name" value="CTP_transf_like"/>
    <property type="match status" value="1"/>
</dbReference>
<feature type="site" description="Transition state stabilizer" evidence="9">
    <location>
        <position position="17"/>
    </location>
</feature>
<keyword evidence="12" id="KW-1185">Reference proteome</keyword>
<evidence type="ECO:0000256" key="7">
    <source>
        <dbReference type="ARBA" id="ARBA00022993"/>
    </source>
</evidence>
<dbReference type="PRINTS" id="PR01020">
    <property type="entry name" value="LPSBIOSNTHSS"/>
</dbReference>
<dbReference type="GO" id="GO:0005737">
    <property type="term" value="C:cytoplasm"/>
    <property type="evidence" value="ECO:0007669"/>
    <property type="project" value="UniProtKB-SubCell"/>
</dbReference>
<feature type="binding site" evidence="9">
    <location>
        <position position="9"/>
    </location>
    <ligand>
        <name>substrate</name>
    </ligand>
</feature>
<evidence type="ECO:0000313" key="12">
    <source>
        <dbReference type="Proteomes" id="UP000831181"/>
    </source>
</evidence>
<dbReference type="NCBIfam" id="TIGR00125">
    <property type="entry name" value="cyt_tran_rel"/>
    <property type="match status" value="1"/>
</dbReference>
<dbReference type="EMBL" id="CP093361">
    <property type="protein sequence ID" value="UQS86466.1"/>
    <property type="molecule type" value="Genomic_DNA"/>
</dbReference>
<dbReference type="GO" id="GO:0015937">
    <property type="term" value="P:coenzyme A biosynthetic process"/>
    <property type="evidence" value="ECO:0007669"/>
    <property type="project" value="UniProtKB-UniRule"/>
</dbReference>
<feature type="domain" description="Citrate lyase ligase C-terminal" evidence="10">
    <location>
        <begin position="12"/>
        <end position="153"/>
    </location>
</feature>
<dbReference type="Proteomes" id="UP000831181">
    <property type="component" value="Chromosome"/>
</dbReference>
<dbReference type="RefSeq" id="WP_260116269.1">
    <property type="nucleotide sequence ID" value="NZ_CP093361.1"/>
</dbReference>
<feature type="binding site" evidence="9">
    <location>
        <position position="17"/>
    </location>
    <ligand>
        <name>ATP</name>
        <dbReference type="ChEBI" id="CHEBI:30616"/>
    </ligand>
</feature>
<dbReference type="InterPro" id="IPR013166">
    <property type="entry name" value="Citrate_lyase_ligase_C"/>
</dbReference>
<dbReference type="EC" id="2.7.7.3" evidence="9"/>
<feature type="binding site" evidence="9">
    <location>
        <position position="41"/>
    </location>
    <ligand>
        <name>substrate</name>
    </ligand>
</feature>
<evidence type="ECO:0000256" key="9">
    <source>
        <dbReference type="HAMAP-Rule" id="MF_00151"/>
    </source>
</evidence>
<keyword evidence="2 9" id="KW-0808">Transferase</keyword>
<dbReference type="GO" id="GO:0004595">
    <property type="term" value="F:pantetheine-phosphate adenylyltransferase activity"/>
    <property type="evidence" value="ECO:0007669"/>
    <property type="project" value="UniProtKB-UniRule"/>
</dbReference>
<keyword evidence="7 9" id="KW-0173">Coenzyme A biosynthesis</keyword>
<evidence type="ECO:0000256" key="3">
    <source>
        <dbReference type="ARBA" id="ARBA00022695"/>
    </source>
</evidence>